<evidence type="ECO:0000313" key="3">
    <source>
        <dbReference type="Proteomes" id="UP000681720"/>
    </source>
</evidence>
<feature type="non-terminal residue" evidence="1">
    <location>
        <position position="79"/>
    </location>
</feature>
<accession>A0A8S2PLV9</accession>
<dbReference type="EMBL" id="CAJOBJ010006246">
    <property type="protein sequence ID" value="CAF4055358.1"/>
    <property type="molecule type" value="Genomic_DNA"/>
</dbReference>
<sequence length="79" mass="8866">RLDKFIVSVLRECDLIDRLIVVHRGVNSSILHFLYSLSGGESSTHKISGSPFKPVIVIPFDANPRSALLPDFLALYERE</sequence>
<gene>
    <name evidence="2" type="ORF">BYL167_LOCUS21231</name>
    <name evidence="1" type="ORF">GIL414_LOCUS14654</name>
</gene>
<dbReference type="AlphaFoldDB" id="A0A8S2PLV9"/>
<dbReference type="EMBL" id="CAJOBH010009603">
    <property type="protein sequence ID" value="CAF4145121.1"/>
    <property type="molecule type" value="Genomic_DNA"/>
</dbReference>
<evidence type="ECO:0000313" key="2">
    <source>
        <dbReference type="EMBL" id="CAF4145121.1"/>
    </source>
</evidence>
<evidence type="ECO:0000313" key="1">
    <source>
        <dbReference type="EMBL" id="CAF4055358.1"/>
    </source>
</evidence>
<comment type="caution">
    <text evidence="1">The sequence shown here is derived from an EMBL/GenBank/DDBJ whole genome shotgun (WGS) entry which is preliminary data.</text>
</comment>
<organism evidence="1 3">
    <name type="scientific">Rotaria magnacalcarata</name>
    <dbReference type="NCBI Taxonomy" id="392030"/>
    <lineage>
        <taxon>Eukaryota</taxon>
        <taxon>Metazoa</taxon>
        <taxon>Spiralia</taxon>
        <taxon>Gnathifera</taxon>
        <taxon>Rotifera</taxon>
        <taxon>Eurotatoria</taxon>
        <taxon>Bdelloidea</taxon>
        <taxon>Philodinida</taxon>
        <taxon>Philodinidae</taxon>
        <taxon>Rotaria</taxon>
    </lineage>
</organism>
<protein>
    <submittedName>
        <fullName evidence="1">Uncharacterized protein</fullName>
    </submittedName>
</protein>
<proteinExistence type="predicted"/>
<reference evidence="1" key="1">
    <citation type="submission" date="2021-02" db="EMBL/GenBank/DDBJ databases">
        <authorList>
            <person name="Nowell W R."/>
        </authorList>
    </citation>
    <scope>NUCLEOTIDE SEQUENCE</scope>
</reference>
<dbReference type="Proteomes" id="UP000681967">
    <property type="component" value="Unassembled WGS sequence"/>
</dbReference>
<dbReference type="Proteomes" id="UP000681720">
    <property type="component" value="Unassembled WGS sequence"/>
</dbReference>
<name>A0A8S2PLV9_9BILA</name>